<protein>
    <submittedName>
        <fullName evidence="2">Outer membrane protein assembly factor BamB, contains PQQ-like beta-propeller repeat</fullName>
    </submittedName>
</protein>
<reference evidence="3" key="1">
    <citation type="submission" date="2016-10" db="EMBL/GenBank/DDBJ databases">
        <authorList>
            <person name="Varghese N."/>
            <person name="Submissions S."/>
        </authorList>
    </citation>
    <scope>NUCLEOTIDE SEQUENCE [LARGE SCALE GENOMIC DNA]</scope>
    <source>
        <strain evidence="3">DSM 43161</strain>
    </source>
</reference>
<dbReference type="SUPFAM" id="SSF50998">
    <property type="entry name" value="Quinoprotein alcohol dehydrogenase-like"/>
    <property type="match status" value="1"/>
</dbReference>
<name>A0A1I5GVV3_9ACTN</name>
<dbReference type="RefSeq" id="WP_075014492.1">
    <property type="nucleotide sequence ID" value="NZ_FOWE01000007.1"/>
</dbReference>
<feature type="domain" description="Pyrrolo-quinoline quinone repeat" evidence="1">
    <location>
        <begin position="68"/>
        <end position="184"/>
    </location>
</feature>
<dbReference type="Pfam" id="PF13360">
    <property type="entry name" value="PQQ_2"/>
    <property type="match status" value="1"/>
</dbReference>
<dbReference type="EMBL" id="FOWE01000007">
    <property type="protein sequence ID" value="SFO39966.1"/>
    <property type="molecule type" value="Genomic_DNA"/>
</dbReference>
<organism evidence="2 3">
    <name type="scientific">Geodermatophilus obscurus</name>
    <dbReference type="NCBI Taxonomy" id="1861"/>
    <lineage>
        <taxon>Bacteria</taxon>
        <taxon>Bacillati</taxon>
        <taxon>Actinomycetota</taxon>
        <taxon>Actinomycetes</taxon>
        <taxon>Geodermatophilales</taxon>
        <taxon>Geodermatophilaceae</taxon>
        <taxon>Geodermatophilus</taxon>
    </lineage>
</organism>
<evidence type="ECO:0000259" key="1">
    <source>
        <dbReference type="Pfam" id="PF13360"/>
    </source>
</evidence>
<evidence type="ECO:0000313" key="2">
    <source>
        <dbReference type="EMBL" id="SFO39966.1"/>
    </source>
</evidence>
<dbReference type="InterPro" id="IPR002372">
    <property type="entry name" value="PQQ_rpt_dom"/>
</dbReference>
<proteinExistence type="predicted"/>
<dbReference type="OrthoDB" id="5182370at2"/>
<dbReference type="Gene3D" id="2.130.10.10">
    <property type="entry name" value="YVTN repeat-like/Quinoprotein amine dehydrogenase"/>
    <property type="match status" value="1"/>
</dbReference>
<dbReference type="AlphaFoldDB" id="A0A1I5GVV3"/>
<sequence>MGLRPPPLRVWVWTAATLALALVAVLLYRGSSVAATDSTTAPAPAVPGDGPAAELVRAWSLPAPAGLPRRVVEEGRVVVPGERGLTATDALTGEEAWHYRRADARLCGLTAVDGLVVAVFRTDDRCDEALALDAATGVRQWTRNLSLRGDATIAGTAQVVLASSPTGVVVIDPVGDNVRWRTSADEGCTFTATDVGSAGVAVLQRCAEPSVLQLRLFDPFSGQQRWSRDVAVPEGTTARLVGVDRLVGVVVGDTLLLHRPDDGTPVQQLPLPPADGDPATEPLLQTGAGDLALVWARGTLWALEQGTGTPRWQLPARGLPAGGETGGTEPDTAALWVPEADGFVLRDRVTGAETGRAAVDGGLEPGGRTSVVGPVLVYRLPDRVLGHA</sequence>
<dbReference type="Proteomes" id="UP000183642">
    <property type="component" value="Unassembled WGS sequence"/>
</dbReference>
<dbReference type="InterPro" id="IPR015943">
    <property type="entry name" value="WD40/YVTN_repeat-like_dom_sf"/>
</dbReference>
<gene>
    <name evidence="2" type="ORF">SAMN05660359_03190</name>
</gene>
<keyword evidence="3" id="KW-1185">Reference proteome</keyword>
<dbReference type="InterPro" id="IPR011047">
    <property type="entry name" value="Quinoprotein_ADH-like_sf"/>
</dbReference>
<accession>A0A1I5GVV3</accession>
<evidence type="ECO:0000313" key="3">
    <source>
        <dbReference type="Proteomes" id="UP000183642"/>
    </source>
</evidence>